<organism evidence="1 2">
    <name type="scientific">Eumeta variegata</name>
    <name type="common">Bagworm moth</name>
    <name type="synonym">Eumeta japonica</name>
    <dbReference type="NCBI Taxonomy" id="151549"/>
    <lineage>
        <taxon>Eukaryota</taxon>
        <taxon>Metazoa</taxon>
        <taxon>Ecdysozoa</taxon>
        <taxon>Arthropoda</taxon>
        <taxon>Hexapoda</taxon>
        <taxon>Insecta</taxon>
        <taxon>Pterygota</taxon>
        <taxon>Neoptera</taxon>
        <taxon>Endopterygota</taxon>
        <taxon>Lepidoptera</taxon>
        <taxon>Glossata</taxon>
        <taxon>Ditrysia</taxon>
        <taxon>Tineoidea</taxon>
        <taxon>Psychidae</taxon>
        <taxon>Oiketicinae</taxon>
        <taxon>Eumeta</taxon>
    </lineage>
</organism>
<sequence length="160" mass="17670">MEENSRKYFTRQRAHAASACPVPQPDICRVDGCCETHHRLLHNQQPPVRENDAPTANNPTVINSARPTTPKAYLKIIPVCLSGPKTSVDTYTLLDEGSTITMIDAAVGKAVEAVGLRELFEIQGVAGMMTDASRARKVTLGVRGRYYYSFRFSTCRQIIA</sequence>
<proteinExistence type="predicted"/>
<evidence type="ECO:0008006" key="3">
    <source>
        <dbReference type="Google" id="ProtNLM"/>
    </source>
</evidence>
<evidence type="ECO:0000313" key="1">
    <source>
        <dbReference type="EMBL" id="GBP51461.1"/>
    </source>
</evidence>
<dbReference type="OrthoDB" id="10055784at2759"/>
<keyword evidence="2" id="KW-1185">Reference proteome</keyword>
<dbReference type="AlphaFoldDB" id="A0A4C1WJN5"/>
<dbReference type="EMBL" id="BGZK01000582">
    <property type="protein sequence ID" value="GBP51461.1"/>
    <property type="molecule type" value="Genomic_DNA"/>
</dbReference>
<protein>
    <recommendedName>
        <fullName evidence="3">Peptidase A2 domain-containing protein</fullName>
    </recommendedName>
</protein>
<name>A0A4C1WJN5_EUMVA</name>
<dbReference type="Proteomes" id="UP000299102">
    <property type="component" value="Unassembled WGS sequence"/>
</dbReference>
<accession>A0A4C1WJN5</accession>
<reference evidence="1 2" key="1">
    <citation type="journal article" date="2019" name="Commun. Biol.">
        <title>The bagworm genome reveals a unique fibroin gene that provides high tensile strength.</title>
        <authorList>
            <person name="Kono N."/>
            <person name="Nakamura H."/>
            <person name="Ohtoshi R."/>
            <person name="Tomita M."/>
            <person name="Numata K."/>
            <person name="Arakawa K."/>
        </authorList>
    </citation>
    <scope>NUCLEOTIDE SEQUENCE [LARGE SCALE GENOMIC DNA]</scope>
</reference>
<evidence type="ECO:0000313" key="2">
    <source>
        <dbReference type="Proteomes" id="UP000299102"/>
    </source>
</evidence>
<comment type="caution">
    <text evidence="1">The sequence shown here is derived from an EMBL/GenBank/DDBJ whole genome shotgun (WGS) entry which is preliminary data.</text>
</comment>
<gene>
    <name evidence="1" type="ORF">EVAR_44436_1</name>
</gene>